<proteinExistence type="predicted"/>
<dbReference type="STRING" id="387005.A0A183I1N4"/>
<keyword evidence="3" id="KW-1185">Reference proteome</keyword>
<organism evidence="4">
    <name type="scientific">Onchocerca flexuosa</name>
    <dbReference type="NCBI Taxonomy" id="387005"/>
    <lineage>
        <taxon>Eukaryota</taxon>
        <taxon>Metazoa</taxon>
        <taxon>Ecdysozoa</taxon>
        <taxon>Nematoda</taxon>
        <taxon>Chromadorea</taxon>
        <taxon>Rhabditida</taxon>
        <taxon>Spirurina</taxon>
        <taxon>Spiruromorpha</taxon>
        <taxon>Filarioidea</taxon>
        <taxon>Onchocercidae</taxon>
        <taxon>Onchocerca</taxon>
    </lineage>
</organism>
<dbReference type="Gene3D" id="2.130.10.10">
    <property type="entry name" value="YVTN repeat-like/Quinoprotein amine dehydrogenase"/>
    <property type="match status" value="1"/>
</dbReference>
<evidence type="ECO:0000313" key="4">
    <source>
        <dbReference type="WBParaSite" id="OFLC_0001364701-mRNA-1"/>
    </source>
</evidence>
<evidence type="ECO:0000313" key="2">
    <source>
        <dbReference type="EMBL" id="VDP14287.1"/>
    </source>
</evidence>
<feature type="region of interest" description="Disordered" evidence="1">
    <location>
        <begin position="25"/>
        <end position="54"/>
    </location>
</feature>
<gene>
    <name evidence="2" type="ORF">OFLC_LOCUS13645</name>
</gene>
<reference evidence="2 3" key="2">
    <citation type="submission" date="2018-11" db="EMBL/GenBank/DDBJ databases">
        <authorList>
            <consortium name="Pathogen Informatics"/>
        </authorList>
    </citation>
    <scope>NUCLEOTIDE SEQUENCE [LARGE SCALE GENOMIC DNA]</scope>
</reference>
<accession>A0A183I1N4</accession>
<feature type="compositionally biased region" description="Basic and acidic residues" evidence="1">
    <location>
        <begin position="34"/>
        <end position="46"/>
    </location>
</feature>
<evidence type="ECO:0000256" key="1">
    <source>
        <dbReference type="SAM" id="MobiDB-lite"/>
    </source>
</evidence>
<reference evidence="4" key="1">
    <citation type="submission" date="2016-06" db="UniProtKB">
        <authorList>
            <consortium name="WormBaseParasite"/>
        </authorList>
    </citation>
    <scope>IDENTIFICATION</scope>
</reference>
<dbReference type="SUPFAM" id="SSF50978">
    <property type="entry name" value="WD40 repeat-like"/>
    <property type="match status" value="1"/>
</dbReference>
<dbReference type="Proteomes" id="UP000267606">
    <property type="component" value="Unassembled WGS sequence"/>
</dbReference>
<protein>
    <submittedName>
        <fullName evidence="4">Kelch repeat protein</fullName>
    </submittedName>
</protein>
<sequence>MYRQFRTLEKYTENERRRMMMINLDEREREDDDQSRRVPEKDENSKFQKRQKRHLLRTSPTPFDLNSYNSVVAQNGKISIRHNENIFGSSLSPRYFLWHNIMGNSARSGSLKCDLQRHVVEKRMKYLRISWRHQIPFASSLTSGVHSMDVDPVDNRYLLCGGARGEISIVDLERPFSTDSWSRVEHTVTPCGVAWSVHFMEMALKSYFDNFFLDTSTFISSDRDGKVKAGFYFRILWLTFLGIKIYEVDLQSFFADSL</sequence>
<dbReference type="AlphaFoldDB" id="A0A183I1N4"/>
<evidence type="ECO:0000313" key="3">
    <source>
        <dbReference type="Proteomes" id="UP000267606"/>
    </source>
</evidence>
<dbReference type="EMBL" id="UZAJ01040313">
    <property type="protein sequence ID" value="VDP14287.1"/>
    <property type="molecule type" value="Genomic_DNA"/>
</dbReference>
<dbReference type="InterPro" id="IPR015943">
    <property type="entry name" value="WD40/YVTN_repeat-like_dom_sf"/>
</dbReference>
<dbReference type="WBParaSite" id="OFLC_0001364701-mRNA-1">
    <property type="protein sequence ID" value="OFLC_0001364701-mRNA-1"/>
    <property type="gene ID" value="OFLC_0001364701"/>
</dbReference>
<dbReference type="InterPro" id="IPR036322">
    <property type="entry name" value="WD40_repeat_dom_sf"/>
</dbReference>
<name>A0A183I1N4_9BILA</name>